<reference evidence="2 3" key="1">
    <citation type="submission" date="2017-11" db="EMBL/GenBank/DDBJ databases">
        <title>Genome sequencing of Fusobacterium periodonticum KCOM 1259.</title>
        <authorList>
            <person name="Kook J.-K."/>
            <person name="Park S.-N."/>
            <person name="Lim Y.K."/>
        </authorList>
    </citation>
    <scope>NUCLEOTIDE SEQUENCE [LARGE SCALE GENOMIC DNA]</scope>
    <source>
        <strain evidence="2 3">KCOM 1259</strain>
    </source>
</reference>
<evidence type="ECO:0000313" key="3">
    <source>
        <dbReference type="Proteomes" id="UP000229011"/>
    </source>
</evidence>
<keyword evidence="1" id="KW-0472">Membrane</keyword>
<name>A0A2G9EE45_9FUSO</name>
<feature type="transmembrane region" description="Helical" evidence="1">
    <location>
        <begin position="7"/>
        <end position="26"/>
    </location>
</feature>
<proteinExistence type="predicted"/>
<dbReference type="InterPro" id="IPR036514">
    <property type="entry name" value="SGNH_hydro_sf"/>
</dbReference>
<evidence type="ECO:0008006" key="4">
    <source>
        <dbReference type="Google" id="ProtNLM"/>
    </source>
</evidence>
<dbReference type="EMBL" id="PEQY01000001">
    <property type="protein sequence ID" value="PIM79207.1"/>
    <property type="molecule type" value="Genomic_DNA"/>
</dbReference>
<evidence type="ECO:0000313" key="2">
    <source>
        <dbReference type="EMBL" id="PIM79207.1"/>
    </source>
</evidence>
<dbReference type="GeneID" id="93327139"/>
<gene>
    <name evidence="2" type="ORF">CTM71_01460</name>
</gene>
<keyword evidence="1" id="KW-1133">Transmembrane helix</keyword>
<dbReference type="SUPFAM" id="SSF52266">
    <property type="entry name" value="SGNH hydrolase"/>
    <property type="match status" value="1"/>
</dbReference>
<dbReference type="Gene3D" id="3.40.50.1110">
    <property type="entry name" value="SGNH hydrolase"/>
    <property type="match status" value="1"/>
</dbReference>
<dbReference type="AlphaFoldDB" id="A0A2G9EE45"/>
<protein>
    <recommendedName>
        <fullName evidence="4">DUF1574 domain-containing protein</fullName>
    </recommendedName>
</protein>
<dbReference type="RefSeq" id="WP_099957976.1">
    <property type="nucleotide sequence ID" value="NZ_PEQY01000001.1"/>
</dbReference>
<sequence length="325" mass="38558">MKNFMKAILFILIFFIILLIVELLLVPMDINKTAVHTGLKSNDNVYIVGSSHVYWAFDPHEIEKISGLKTSLVGSSSQTFEESYFIIKKLIKKTETKIIFLETYMIQDVEYKDVTDSSFSYVFDYFNFIDRLSVSKYYLGKYNIQSIFNFYKYHNNWKDFNIIKENIQNSKKFMDIKFSRNYHPFKGFVPHENRSPDLNEGGYKKIPDDYFYKNLVVKGERKINSKYEKMLDELFELCKQRNIKLVLITSPFYFQNQSAIYTSTYSNYLSKIAEKNNSYLINFNYIYTELKLDRTHFKDSGHLNKYGAKIMGNFIGNYLIKENIN</sequence>
<keyword evidence="1" id="KW-0812">Transmembrane</keyword>
<accession>A0A2G9EE45</accession>
<comment type="caution">
    <text evidence="2">The sequence shown here is derived from an EMBL/GenBank/DDBJ whole genome shotgun (WGS) entry which is preliminary data.</text>
</comment>
<evidence type="ECO:0000256" key="1">
    <source>
        <dbReference type="SAM" id="Phobius"/>
    </source>
</evidence>
<organism evidence="2 3">
    <name type="scientific">Fusobacterium pseudoperiodonticum</name>
    <dbReference type="NCBI Taxonomy" id="2663009"/>
    <lineage>
        <taxon>Bacteria</taxon>
        <taxon>Fusobacteriati</taxon>
        <taxon>Fusobacteriota</taxon>
        <taxon>Fusobacteriia</taxon>
        <taxon>Fusobacteriales</taxon>
        <taxon>Fusobacteriaceae</taxon>
        <taxon>Fusobacterium</taxon>
    </lineage>
</organism>
<dbReference type="Proteomes" id="UP000229011">
    <property type="component" value="Unassembled WGS sequence"/>
</dbReference>